<evidence type="ECO:0000256" key="1">
    <source>
        <dbReference type="SAM" id="MobiDB-lite"/>
    </source>
</evidence>
<evidence type="ECO:0000313" key="3">
    <source>
        <dbReference type="Proteomes" id="UP001054837"/>
    </source>
</evidence>
<keyword evidence="3" id="KW-1185">Reference proteome</keyword>
<dbReference type="AlphaFoldDB" id="A0AAV4MVB0"/>
<name>A0AAV4MVB0_9ARAC</name>
<evidence type="ECO:0000313" key="2">
    <source>
        <dbReference type="EMBL" id="GIX76412.1"/>
    </source>
</evidence>
<proteinExistence type="predicted"/>
<feature type="region of interest" description="Disordered" evidence="1">
    <location>
        <begin position="25"/>
        <end position="57"/>
    </location>
</feature>
<accession>A0AAV4MVB0</accession>
<gene>
    <name evidence="2" type="primary">AVEN_131224_1</name>
    <name evidence="2" type="ORF">CDAR_419041</name>
</gene>
<protein>
    <submittedName>
        <fullName evidence="2">Uncharacterized protein</fullName>
    </submittedName>
</protein>
<dbReference type="Proteomes" id="UP001054837">
    <property type="component" value="Unassembled WGS sequence"/>
</dbReference>
<organism evidence="2 3">
    <name type="scientific">Caerostris darwini</name>
    <dbReference type="NCBI Taxonomy" id="1538125"/>
    <lineage>
        <taxon>Eukaryota</taxon>
        <taxon>Metazoa</taxon>
        <taxon>Ecdysozoa</taxon>
        <taxon>Arthropoda</taxon>
        <taxon>Chelicerata</taxon>
        <taxon>Arachnida</taxon>
        <taxon>Araneae</taxon>
        <taxon>Araneomorphae</taxon>
        <taxon>Entelegynae</taxon>
        <taxon>Araneoidea</taxon>
        <taxon>Araneidae</taxon>
        <taxon>Caerostris</taxon>
    </lineage>
</organism>
<reference evidence="2 3" key="1">
    <citation type="submission" date="2021-06" db="EMBL/GenBank/DDBJ databases">
        <title>Caerostris darwini draft genome.</title>
        <authorList>
            <person name="Kono N."/>
            <person name="Arakawa K."/>
        </authorList>
    </citation>
    <scope>NUCLEOTIDE SEQUENCE [LARGE SCALE GENOMIC DNA]</scope>
</reference>
<dbReference type="EMBL" id="BPLQ01000920">
    <property type="protein sequence ID" value="GIX76412.1"/>
    <property type="molecule type" value="Genomic_DNA"/>
</dbReference>
<feature type="compositionally biased region" description="Low complexity" evidence="1">
    <location>
        <begin position="32"/>
        <end position="41"/>
    </location>
</feature>
<sequence>MADVFLTEDYEDCVDESNEIESLEIETETDLISDSQNLLNSDSDDLNEPVTDNSDMTLKQGVSEPELFAAEDMLVNPDDLLPPVLKLQKYANSDIVFNR</sequence>
<comment type="caution">
    <text evidence="2">The sequence shown here is derived from an EMBL/GenBank/DDBJ whole genome shotgun (WGS) entry which is preliminary data.</text>
</comment>